<organism evidence="3 4">
    <name type="scientific">Xanthoceras sorbifolium</name>
    <dbReference type="NCBI Taxonomy" id="99658"/>
    <lineage>
        <taxon>Eukaryota</taxon>
        <taxon>Viridiplantae</taxon>
        <taxon>Streptophyta</taxon>
        <taxon>Embryophyta</taxon>
        <taxon>Tracheophyta</taxon>
        <taxon>Spermatophyta</taxon>
        <taxon>Magnoliopsida</taxon>
        <taxon>eudicotyledons</taxon>
        <taxon>Gunneridae</taxon>
        <taxon>Pentapetalae</taxon>
        <taxon>rosids</taxon>
        <taxon>malvids</taxon>
        <taxon>Sapindales</taxon>
        <taxon>Sapindaceae</taxon>
        <taxon>Xanthoceroideae</taxon>
        <taxon>Xanthoceras</taxon>
    </lineage>
</organism>
<dbReference type="EMBL" id="JAFEMO010000012">
    <property type="protein sequence ID" value="KAH7554020.1"/>
    <property type="molecule type" value="Genomic_DNA"/>
</dbReference>
<feature type="domain" description="Protein kinase" evidence="2">
    <location>
        <begin position="1"/>
        <end position="139"/>
    </location>
</feature>
<evidence type="ECO:0000313" key="4">
    <source>
        <dbReference type="Proteomes" id="UP000827721"/>
    </source>
</evidence>
<dbReference type="Gene3D" id="1.10.510.10">
    <property type="entry name" value="Transferase(Phosphotransferase) domain 1"/>
    <property type="match status" value="2"/>
</dbReference>
<dbReference type="InterPro" id="IPR011009">
    <property type="entry name" value="Kinase-like_dom_sf"/>
</dbReference>
<dbReference type="InterPro" id="IPR000719">
    <property type="entry name" value="Prot_kinase_dom"/>
</dbReference>
<keyword evidence="4" id="KW-1185">Reference proteome</keyword>
<dbReference type="InterPro" id="IPR051824">
    <property type="entry name" value="LRR_Rcpt-Like_S/T_Kinase"/>
</dbReference>
<sequence>MSNGTLYSLLHGSNTELDWPIRFRIGLGAARGLAWLHHSPFLHQNICSNVILVDEDFDAHIMDFGLASTMVPSPKEDVYGLGVVLLELVTGQKPLEISTAEEGFKGNLVDWVNQLSNSGRIKDAIDKALCGNGYNEKIL</sequence>
<dbReference type="PANTHER" id="PTHR48006:SF87">
    <property type="entry name" value="INACTIVE LRR RECEPTOR-LIKE SERINE_THREONINE-PROTEIN KINASE BIR2"/>
    <property type="match status" value="1"/>
</dbReference>
<comment type="caution">
    <text evidence="3">The sequence shown here is derived from an EMBL/GenBank/DDBJ whole genome shotgun (WGS) entry which is preliminary data.</text>
</comment>
<dbReference type="SUPFAM" id="SSF56112">
    <property type="entry name" value="Protein kinase-like (PK-like)"/>
    <property type="match status" value="1"/>
</dbReference>
<reference evidence="3 4" key="1">
    <citation type="submission" date="2021-02" db="EMBL/GenBank/DDBJ databases">
        <title>Plant Genome Project.</title>
        <authorList>
            <person name="Zhang R.-G."/>
        </authorList>
    </citation>
    <scope>NUCLEOTIDE SEQUENCE [LARGE SCALE GENOMIC DNA]</scope>
    <source>
        <tissue evidence="3">Leaves</tissue>
    </source>
</reference>
<dbReference type="PROSITE" id="PS50011">
    <property type="entry name" value="PROTEIN_KINASE_DOM"/>
    <property type="match status" value="1"/>
</dbReference>
<name>A0ABQ8HC03_9ROSI</name>
<protein>
    <recommendedName>
        <fullName evidence="2">Protein kinase domain-containing protein</fullName>
    </recommendedName>
</protein>
<proteinExistence type="predicted"/>
<dbReference type="InterPro" id="IPR001245">
    <property type="entry name" value="Ser-Thr/Tyr_kinase_cat_dom"/>
</dbReference>
<evidence type="ECO:0000313" key="3">
    <source>
        <dbReference type="EMBL" id="KAH7554020.1"/>
    </source>
</evidence>
<evidence type="ECO:0000259" key="2">
    <source>
        <dbReference type="PROSITE" id="PS50011"/>
    </source>
</evidence>
<evidence type="ECO:0000256" key="1">
    <source>
        <dbReference type="ARBA" id="ARBA00004479"/>
    </source>
</evidence>
<dbReference type="Pfam" id="PF07714">
    <property type="entry name" value="PK_Tyr_Ser-Thr"/>
    <property type="match status" value="1"/>
</dbReference>
<accession>A0ABQ8HC03</accession>
<dbReference type="PANTHER" id="PTHR48006">
    <property type="entry name" value="LEUCINE-RICH REPEAT-CONTAINING PROTEIN DDB_G0281931-RELATED"/>
    <property type="match status" value="1"/>
</dbReference>
<gene>
    <name evidence="3" type="ORF">JRO89_XS12G0097400</name>
</gene>
<dbReference type="Proteomes" id="UP000827721">
    <property type="component" value="Unassembled WGS sequence"/>
</dbReference>
<comment type="subcellular location">
    <subcellularLocation>
        <location evidence="1">Membrane</location>
        <topology evidence="1">Single-pass type I membrane protein</topology>
    </subcellularLocation>
</comment>